<dbReference type="SUPFAM" id="SSF82689">
    <property type="entry name" value="Mechanosensitive channel protein MscS (YggB), C-terminal domain"/>
    <property type="match status" value="1"/>
</dbReference>
<dbReference type="InterPro" id="IPR010920">
    <property type="entry name" value="LSM_dom_sf"/>
</dbReference>
<evidence type="ECO:0000256" key="6">
    <source>
        <dbReference type="ARBA" id="ARBA00023136"/>
    </source>
</evidence>
<protein>
    <submittedName>
        <fullName evidence="11">Small conductance mechanosensitive channel</fullName>
    </submittedName>
</protein>
<keyword evidence="3" id="KW-1003">Cell membrane</keyword>
<dbReference type="Proteomes" id="UP000745859">
    <property type="component" value="Unassembled WGS sequence"/>
</dbReference>
<dbReference type="Pfam" id="PF00924">
    <property type="entry name" value="MS_channel_2nd"/>
    <property type="match status" value="1"/>
</dbReference>
<feature type="domain" description="Mechanosensitive ion channel MscS" evidence="8">
    <location>
        <begin position="116"/>
        <end position="181"/>
    </location>
</feature>
<dbReference type="SUPFAM" id="SSF82861">
    <property type="entry name" value="Mechanosensitive channel protein MscS (YggB), transmembrane region"/>
    <property type="match status" value="1"/>
</dbReference>
<comment type="caution">
    <text evidence="11">The sequence shown here is derived from an EMBL/GenBank/DDBJ whole genome shotgun (WGS) entry which is preliminary data.</text>
</comment>
<name>A0ABX0UCG4_9FLAO</name>
<dbReference type="InterPro" id="IPR045275">
    <property type="entry name" value="MscS_archaea/bacteria_type"/>
</dbReference>
<sequence length="297" mass="33209">MEYFNINKSYEIVKEKLVGWAEAIIAMLPNIVLCIVLLIGFYFLARLVRMLTEKGTKKITNNQALTKLIGTISFIVFMSLGFFVALSVLKLDKAVTSLLAGAGVIGLALSFAFQDSATNFISGVFMAVRKPFRIGDVIETADEMGVVQHINLRNIVMHSFNGQEVIIPNKDVFQNKIRNYTSLPNRRVEINCGVAYSSDLVHVKEIGEKAISALDFVSKSKDVNVFFNEYGGSAINFTLYFWIDSNDQPGFLKARNDAIIALKQAFDKNDIGIPFPIRTLDFDLQKIKELITNSNNQ</sequence>
<evidence type="ECO:0000313" key="11">
    <source>
        <dbReference type="EMBL" id="NIJ45161.1"/>
    </source>
</evidence>
<dbReference type="InterPro" id="IPR011014">
    <property type="entry name" value="MscS_channel_TM-2"/>
</dbReference>
<feature type="domain" description="Mechanosensitive ion channel transmembrane helices 2/3" evidence="10">
    <location>
        <begin position="71"/>
        <end position="114"/>
    </location>
</feature>
<comment type="subcellular location">
    <subcellularLocation>
        <location evidence="1">Cell membrane</location>
        <topology evidence="1">Multi-pass membrane protein</topology>
    </subcellularLocation>
</comment>
<accession>A0ABX0UCG4</accession>
<dbReference type="PANTHER" id="PTHR30221">
    <property type="entry name" value="SMALL-CONDUCTANCE MECHANOSENSITIVE CHANNEL"/>
    <property type="match status" value="1"/>
</dbReference>
<feature type="transmembrane region" description="Helical" evidence="7">
    <location>
        <begin position="20"/>
        <end position="44"/>
    </location>
</feature>
<organism evidence="11 12">
    <name type="scientific">Wenyingzhuangia heitensis</name>
    <dbReference type="NCBI Taxonomy" id="1487859"/>
    <lineage>
        <taxon>Bacteria</taxon>
        <taxon>Pseudomonadati</taxon>
        <taxon>Bacteroidota</taxon>
        <taxon>Flavobacteriia</taxon>
        <taxon>Flavobacteriales</taxon>
        <taxon>Flavobacteriaceae</taxon>
        <taxon>Wenyingzhuangia</taxon>
    </lineage>
</organism>
<dbReference type="RefSeq" id="WP_167186491.1">
    <property type="nucleotide sequence ID" value="NZ_JAASQL010000001.1"/>
</dbReference>
<dbReference type="Gene3D" id="1.10.287.1260">
    <property type="match status" value="1"/>
</dbReference>
<evidence type="ECO:0000256" key="4">
    <source>
        <dbReference type="ARBA" id="ARBA00022692"/>
    </source>
</evidence>
<feature type="transmembrane region" description="Helical" evidence="7">
    <location>
        <begin position="65"/>
        <end position="88"/>
    </location>
</feature>
<dbReference type="InterPro" id="IPR023408">
    <property type="entry name" value="MscS_beta-dom_sf"/>
</dbReference>
<evidence type="ECO:0000256" key="3">
    <source>
        <dbReference type="ARBA" id="ARBA00022475"/>
    </source>
</evidence>
<dbReference type="EMBL" id="JAASQL010000001">
    <property type="protein sequence ID" value="NIJ45161.1"/>
    <property type="molecule type" value="Genomic_DNA"/>
</dbReference>
<evidence type="ECO:0000256" key="1">
    <source>
        <dbReference type="ARBA" id="ARBA00004651"/>
    </source>
</evidence>
<reference evidence="11 12" key="1">
    <citation type="submission" date="2020-03" db="EMBL/GenBank/DDBJ databases">
        <title>Genomic Encyclopedia of Type Strains, Phase IV (KMG-IV): sequencing the most valuable type-strain genomes for metagenomic binning, comparative biology and taxonomic classification.</title>
        <authorList>
            <person name="Goeker M."/>
        </authorList>
    </citation>
    <scope>NUCLEOTIDE SEQUENCE [LARGE SCALE GENOMIC DNA]</scope>
    <source>
        <strain evidence="11 12">DSM 101599</strain>
    </source>
</reference>
<comment type="similarity">
    <text evidence="2">Belongs to the MscS (TC 1.A.23) family.</text>
</comment>
<keyword evidence="6 7" id="KW-0472">Membrane</keyword>
<dbReference type="SUPFAM" id="SSF50182">
    <property type="entry name" value="Sm-like ribonucleoproteins"/>
    <property type="match status" value="1"/>
</dbReference>
<keyword evidence="12" id="KW-1185">Reference proteome</keyword>
<evidence type="ECO:0000256" key="2">
    <source>
        <dbReference type="ARBA" id="ARBA00008017"/>
    </source>
</evidence>
<dbReference type="InterPro" id="IPR049278">
    <property type="entry name" value="MS_channel_C"/>
</dbReference>
<proteinExistence type="inferred from homology"/>
<keyword evidence="4 7" id="KW-0812">Transmembrane</keyword>
<dbReference type="Pfam" id="PF21088">
    <property type="entry name" value="MS_channel_1st"/>
    <property type="match status" value="1"/>
</dbReference>
<evidence type="ECO:0000256" key="5">
    <source>
        <dbReference type="ARBA" id="ARBA00022989"/>
    </source>
</evidence>
<evidence type="ECO:0000259" key="9">
    <source>
        <dbReference type="Pfam" id="PF21082"/>
    </source>
</evidence>
<dbReference type="InterPro" id="IPR006685">
    <property type="entry name" value="MscS_channel_2nd"/>
</dbReference>
<keyword evidence="5 7" id="KW-1133">Transmembrane helix</keyword>
<dbReference type="InterPro" id="IPR011066">
    <property type="entry name" value="MscS_channel_C_sf"/>
</dbReference>
<dbReference type="InterPro" id="IPR008910">
    <property type="entry name" value="MSC_TM_helix"/>
</dbReference>
<evidence type="ECO:0000259" key="10">
    <source>
        <dbReference type="Pfam" id="PF21088"/>
    </source>
</evidence>
<evidence type="ECO:0000313" key="12">
    <source>
        <dbReference type="Proteomes" id="UP000745859"/>
    </source>
</evidence>
<dbReference type="PANTHER" id="PTHR30221:SF1">
    <property type="entry name" value="SMALL-CONDUCTANCE MECHANOSENSITIVE CHANNEL"/>
    <property type="match status" value="1"/>
</dbReference>
<feature type="domain" description="Mechanosensitive ion channel MscS C-terminal" evidence="9">
    <location>
        <begin position="188"/>
        <end position="273"/>
    </location>
</feature>
<dbReference type="Pfam" id="PF05552">
    <property type="entry name" value="MS_channel_1st_1"/>
    <property type="match status" value="1"/>
</dbReference>
<dbReference type="Pfam" id="PF21082">
    <property type="entry name" value="MS_channel_3rd"/>
    <property type="match status" value="1"/>
</dbReference>
<dbReference type="Gene3D" id="3.30.70.100">
    <property type="match status" value="1"/>
</dbReference>
<gene>
    <name evidence="11" type="ORF">FHR24_001600</name>
</gene>
<evidence type="ECO:0000256" key="7">
    <source>
        <dbReference type="SAM" id="Phobius"/>
    </source>
</evidence>
<feature type="transmembrane region" description="Helical" evidence="7">
    <location>
        <begin position="94"/>
        <end position="113"/>
    </location>
</feature>
<dbReference type="InterPro" id="IPR049142">
    <property type="entry name" value="MS_channel_1st"/>
</dbReference>
<dbReference type="Gene3D" id="2.30.30.60">
    <property type="match status" value="1"/>
</dbReference>
<evidence type="ECO:0000259" key="8">
    <source>
        <dbReference type="Pfam" id="PF00924"/>
    </source>
</evidence>